<accession>A0A382ALV0</accession>
<name>A0A382ALV0_9ZZZZ</name>
<dbReference type="EMBL" id="UINC01025950">
    <property type="protein sequence ID" value="SVB02510.1"/>
    <property type="molecule type" value="Genomic_DNA"/>
</dbReference>
<sequence>VIRVALDEPPLLLAAARSAAEEGMGTTRRNTWLVYSSSRFVADIGSMPRLTSTPSGNCGPGQ</sequence>
<proteinExistence type="predicted"/>
<protein>
    <submittedName>
        <fullName evidence="1">Uncharacterized protein</fullName>
    </submittedName>
</protein>
<dbReference type="AlphaFoldDB" id="A0A382ALV0"/>
<evidence type="ECO:0000313" key="1">
    <source>
        <dbReference type="EMBL" id="SVB02510.1"/>
    </source>
</evidence>
<feature type="non-terminal residue" evidence="1">
    <location>
        <position position="1"/>
    </location>
</feature>
<gene>
    <name evidence="1" type="ORF">METZ01_LOCUS155364</name>
</gene>
<feature type="non-terminal residue" evidence="1">
    <location>
        <position position="62"/>
    </location>
</feature>
<organism evidence="1">
    <name type="scientific">marine metagenome</name>
    <dbReference type="NCBI Taxonomy" id="408172"/>
    <lineage>
        <taxon>unclassified sequences</taxon>
        <taxon>metagenomes</taxon>
        <taxon>ecological metagenomes</taxon>
    </lineage>
</organism>
<reference evidence="1" key="1">
    <citation type="submission" date="2018-05" db="EMBL/GenBank/DDBJ databases">
        <authorList>
            <person name="Lanie J.A."/>
            <person name="Ng W.-L."/>
            <person name="Kazmierczak K.M."/>
            <person name="Andrzejewski T.M."/>
            <person name="Davidsen T.M."/>
            <person name="Wayne K.J."/>
            <person name="Tettelin H."/>
            <person name="Glass J.I."/>
            <person name="Rusch D."/>
            <person name="Podicherti R."/>
            <person name="Tsui H.-C.T."/>
            <person name="Winkler M.E."/>
        </authorList>
    </citation>
    <scope>NUCLEOTIDE SEQUENCE</scope>
</reference>